<dbReference type="Proteomes" id="UP000790709">
    <property type="component" value="Unassembled WGS sequence"/>
</dbReference>
<proteinExistence type="predicted"/>
<reference evidence="1" key="1">
    <citation type="journal article" date="2021" name="New Phytol.">
        <title>Evolutionary innovations through gain and loss of genes in the ectomycorrhizal Boletales.</title>
        <authorList>
            <person name="Wu G."/>
            <person name="Miyauchi S."/>
            <person name="Morin E."/>
            <person name="Kuo A."/>
            <person name="Drula E."/>
            <person name="Varga T."/>
            <person name="Kohler A."/>
            <person name="Feng B."/>
            <person name="Cao Y."/>
            <person name="Lipzen A."/>
            <person name="Daum C."/>
            <person name="Hundley H."/>
            <person name="Pangilinan J."/>
            <person name="Johnson J."/>
            <person name="Barry K."/>
            <person name="LaButti K."/>
            <person name="Ng V."/>
            <person name="Ahrendt S."/>
            <person name="Min B."/>
            <person name="Choi I.G."/>
            <person name="Park H."/>
            <person name="Plett J.M."/>
            <person name="Magnuson J."/>
            <person name="Spatafora J.W."/>
            <person name="Nagy L.G."/>
            <person name="Henrissat B."/>
            <person name="Grigoriev I.V."/>
            <person name="Yang Z.L."/>
            <person name="Xu J."/>
            <person name="Martin F.M."/>
        </authorList>
    </citation>
    <scope>NUCLEOTIDE SEQUENCE</scope>
    <source>
        <strain evidence="1">KUC20120723A-06</strain>
    </source>
</reference>
<protein>
    <submittedName>
        <fullName evidence="1">Uncharacterized protein</fullName>
    </submittedName>
</protein>
<keyword evidence="2" id="KW-1185">Reference proteome</keyword>
<gene>
    <name evidence="1" type="ORF">BV22DRAFT_1134106</name>
</gene>
<accession>A0ACB8B1S9</accession>
<evidence type="ECO:0000313" key="2">
    <source>
        <dbReference type="Proteomes" id="UP000790709"/>
    </source>
</evidence>
<dbReference type="EMBL" id="MU266697">
    <property type="protein sequence ID" value="KAH7919083.1"/>
    <property type="molecule type" value="Genomic_DNA"/>
</dbReference>
<organism evidence="1 2">
    <name type="scientific">Leucogyrophana mollusca</name>
    <dbReference type="NCBI Taxonomy" id="85980"/>
    <lineage>
        <taxon>Eukaryota</taxon>
        <taxon>Fungi</taxon>
        <taxon>Dikarya</taxon>
        <taxon>Basidiomycota</taxon>
        <taxon>Agaricomycotina</taxon>
        <taxon>Agaricomycetes</taxon>
        <taxon>Agaricomycetidae</taxon>
        <taxon>Boletales</taxon>
        <taxon>Boletales incertae sedis</taxon>
        <taxon>Leucogyrophana</taxon>
    </lineage>
</organism>
<comment type="caution">
    <text evidence="1">The sequence shown here is derived from an EMBL/GenBank/DDBJ whole genome shotgun (WGS) entry which is preliminary data.</text>
</comment>
<evidence type="ECO:0000313" key="1">
    <source>
        <dbReference type="EMBL" id="KAH7919083.1"/>
    </source>
</evidence>
<sequence length="270" mass="30435">MKHKQDEEWEYKKKQLGEKRRKEAEEQKAREAEERRERERKEAEEVEHQKKAAEEERARAEAEAAKQKQAGSVSGSTVGSTRLSGKGKGKVMEGVGQTLEELDVMMEEEELVVMVKKCQECETKKKDCWVVIWGGKPMACDTCRKSKAKCSLLPESEQKREWAGMVASPRGGEKRKKNKIAAAIAAGENQWDSDREHQGNRDMLGGLSQSMMGLTEEVHKLRMDIHRGLRLFDQIAIAVECMANIEPVSPNTYTTDEEEEGPVASGSGRK</sequence>
<name>A0ACB8B1S9_9AGAM</name>